<sequence>MNLSDNARVLLMKTTKVSELERERTARRKVLTLEHNDTLGSALETLKKHNILSAPVVITADALDTHLPDVDTNDAPLDTLVGFFDVRDAVAALMGAVSSSPEVDENHEHSMLFWMRAIERVEKEIVDTPLIKIVGYDSELMYTPNASATSVYDLIVQGFFGGGERSIVHRVVLFEANGSLSRMVSQTDVVEWLAVHDCKLPHSLETRTIRELGFGSDRRRADFVQVDARAPTIECFRTLSKCNVSGAAVVDGNGRVIGDITSADLRSLTREHFSVVGLPVAEFIALMHGTSYAGYAVGDETRKFKSAFFEKSRSFKRERLAIDPRRAHELGKDDDRAGVFTVTLDDEFRYDWFSKLNKQRVYVVEETGEIPIDVITLTDVLECATFGRVKVGEHRHR</sequence>
<dbReference type="Gene3D" id="3.10.580.10">
    <property type="entry name" value="CBS-domain"/>
    <property type="match status" value="2"/>
</dbReference>
<organism evidence="5 6">
    <name type="scientific">Ostreococcus tauri</name>
    <name type="common">Marine green alga</name>
    <dbReference type="NCBI Taxonomy" id="70448"/>
    <lineage>
        <taxon>Eukaryota</taxon>
        <taxon>Viridiplantae</taxon>
        <taxon>Chlorophyta</taxon>
        <taxon>Mamiellophyceae</taxon>
        <taxon>Mamiellales</taxon>
        <taxon>Bathycoccaceae</taxon>
        <taxon>Ostreococcus</taxon>
    </lineage>
</organism>
<dbReference type="KEGG" id="ota:OT_ostta08g04290"/>
<evidence type="ECO:0000313" key="6">
    <source>
        <dbReference type="Proteomes" id="UP000009170"/>
    </source>
</evidence>
<dbReference type="AlphaFoldDB" id="A0A090M941"/>
<dbReference type="InParanoid" id="A0A090M941"/>
<dbReference type="SUPFAM" id="SSF54631">
    <property type="entry name" value="CBS-domain pair"/>
    <property type="match status" value="2"/>
</dbReference>
<dbReference type="InterPro" id="IPR000644">
    <property type="entry name" value="CBS_dom"/>
</dbReference>
<dbReference type="PROSITE" id="PS51371">
    <property type="entry name" value="CBS"/>
    <property type="match status" value="1"/>
</dbReference>
<feature type="domain" description="CBS" evidence="4">
    <location>
        <begin position="218"/>
        <end position="275"/>
    </location>
</feature>
<dbReference type="RefSeq" id="XP_003080989.2">
    <property type="nucleotide sequence ID" value="XM_003080941.2"/>
</dbReference>
<evidence type="ECO:0000313" key="5">
    <source>
        <dbReference type="EMBL" id="CEG01639.1"/>
    </source>
</evidence>
<protein>
    <submittedName>
        <fullName evidence="5">CBS domain</fullName>
    </submittedName>
</protein>
<evidence type="ECO:0000256" key="1">
    <source>
        <dbReference type="ARBA" id="ARBA00022737"/>
    </source>
</evidence>
<reference evidence="6" key="1">
    <citation type="journal article" date="2006" name="Proc. Natl. Acad. Sci. U.S.A.">
        <title>Genome analysis of the smallest free-living eukaryote Ostreococcus tauri unveils many unique features.</title>
        <authorList>
            <person name="Derelle E."/>
            <person name="Ferraz C."/>
            <person name="Rombauts S."/>
            <person name="Rouze P."/>
            <person name="Worden A.Z."/>
            <person name="Robbens S."/>
            <person name="Partensky F."/>
            <person name="Degroeve S."/>
            <person name="Echeynie S."/>
            <person name="Cooke R."/>
            <person name="Saeys Y."/>
            <person name="Wuyts J."/>
            <person name="Jabbari K."/>
            <person name="Bowler C."/>
            <person name="Panaud O."/>
            <person name="Piegu B."/>
            <person name="Ball S.G."/>
            <person name="Ral J.-P."/>
            <person name="Bouget F.-Y."/>
            <person name="Piganeau G."/>
            <person name="De Baets B."/>
            <person name="Picard A."/>
            <person name="Delseny M."/>
            <person name="Demaille J."/>
            <person name="Van de Peer Y."/>
            <person name="Moreau H."/>
        </authorList>
    </citation>
    <scope>NUCLEOTIDE SEQUENCE [LARGE SCALE GENOMIC DNA]</scope>
    <source>
        <strain evidence="6">OTTH 0595 / CCAP 157/2 / RCC745</strain>
    </source>
</reference>
<evidence type="ECO:0000256" key="3">
    <source>
        <dbReference type="PROSITE-ProRule" id="PRU00703"/>
    </source>
</evidence>
<dbReference type="InterPro" id="IPR046342">
    <property type="entry name" value="CBS_dom_sf"/>
</dbReference>
<dbReference type="OrthoDB" id="449052at2759"/>
<gene>
    <name evidence="5" type="ORF">OT_ostta08g04290</name>
</gene>
<proteinExistence type="predicted"/>
<accession>A0A090M941</accession>
<dbReference type="Pfam" id="PF00571">
    <property type="entry name" value="CBS"/>
    <property type="match status" value="1"/>
</dbReference>
<dbReference type="GeneID" id="9837355"/>
<dbReference type="PANTHER" id="PTHR13780">
    <property type="entry name" value="AMP-ACTIVATED PROTEIN KINASE, GAMMA REGULATORY SUBUNIT"/>
    <property type="match status" value="1"/>
</dbReference>
<evidence type="ECO:0000256" key="2">
    <source>
        <dbReference type="ARBA" id="ARBA00023122"/>
    </source>
</evidence>
<keyword evidence="1" id="KW-0677">Repeat</keyword>
<dbReference type="EMBL" id="CAID01000008">
    <property type="protein sequence ID" value="CEG01639.1"/>
    <property type="molecule type" value="Genomic_DNA"/>
</dbReference>
<dbReference type="SMART" id="SM00116">
    <property type="entry name" value="CBS"/>
    <property type="match status" value="3"/>
</dbReference>
<dbReference type="STRING" id="70448.A0A090M941"/>
<reference evidence="5 6" key="2">
    <citation type="journal article" date="2014" name="BMC Genomics">
        <title>An improved genome of the model marine alga Ostreococcus tauri unfolds by assessing Illumina de novo assemblies.</title>
        <authorList>
            <person name="Blanc-Mathieu R."/>
            <person name="Verhelst B."/>
            <person name="Derelle E."/>
            <person name="Rombauts S."/>
            <person name="Bouget F.Y."/>
            <person name="Carre I."/>
            <person name="Chateau A."/>
            <person name="Eyre-Walker A."/>
            <person name="Grimsley N."/>
            <person name="Moreau H."/>
            <person name="Piegu B."/>
            <person name="Rivals E."/>
            <person name="Schackwitz W."/>
            <person name="Van de Peer Y."/>
            <person name="Piganeau G."/>
        </authorList>
    </citation>
    <scope>NUCLEOTIDE SEQUENCE [LARGE SCALE GENOMIC DNA]</scope>
    <source>
        <strain evidence="6">OTTH 0595 / CCAP 157/2 / RCC745</strain>
    </source>
</reference>
<dbReference type="InterPro" id="IPR050511">
    <property type="entry name" value="AMPK_gamma/SDS23_families"/>
</dbReference>
<keyword evidence="2 3" id="KW-0129">CBS domain</keyword>
<comment type="caution">
    <text evidence="5">The sequence shown here is derived from an EMBL/GenBank/DDBJ whole genome shotgun (WGS) entry which is preliminary data.</text>
</comment>
<evidence type="ECO:0000259" key="4">
    <source>
        <dbReference type="PROSITE" id="PS51371"/>
    </source>
</evidence>
<dbReference type="PANTHER" id="PTHR13780:SF128">
    <property type="entry name" value="CBS DOMAIN-CONTAINING PROTEIN"/>
    <property type="match status" value="1"/>
</dbReference>
<keyword evidence="6" id="KW-1185">Reference proteome</keyword>
<dbReference type="Proteomes" id="UP000009170">
    <property type="component" value="Unassembled WGS sequence"/>
</dbReference>
<name>A0A090M941_OSTTA</name>